<reference evidence="2 3" key="1">
    <citation type="journal article" date="2018" name="Sci. Rep.">
        <title>Genomic signatures of local adaptation to the degree of environmental predictability in rotifers.</title>
        <authorList>
            <person name="Franch-Gras L."/>
            <person name="Hahn C."/>
            <person name="Garcia-Roger E.M."/>
            <person name="Carmona M.J."/>
            <person name="Serra M."/>
            <person name="Gomez A."/>
        </authorList>
    </citation>
    <scope>NUCLEOTIDE SEQUENCE [LARGE SCALE GENOMIC DNA]</scope>
    <source>
        <strain evidence="2">HYR1</strain>
    </source>
</reference>
<sequence>MEAKSAFLNYLYGRRFNKLFLYLLCPLSFASFSICSHIAPNIEIRQNIFFSLKNVQICVQKILKDFGKFGYQTIIA</sequence>
<dbReference type="EMBL" id="REGN01001198">
    <property type="protein sequence ID" value="RNA36359.1"/>
    <property type="molecule type" value="Genomic_DNA"/>
</dbReference>
<keyword evidence="1" id="KW-1133">Transmembrane helix</keyword>
<proteinExistence type="predicted"/>
<keyword evidence="3" id="KW-1185">Reference proteome</keyword>
<dbReference type="AlphaFoldDB" id="A0A3M7SKU7"/>
<name>A0A3M7SKU7_BRAPC</name>
<dbReference type="Proteomes" id="UP000276133">
    <property type="component" value="Unassembled WGS sequence"/>
</dbReference>
<gene>
    <name evidence="2" type="ORF">BpHYR1_007044</name>
</gene>
<accession>A0A3M7SKU7</accession>
<protein>
    <submittedName>
        <fullName evidence="2">Uncharacterized protein</fullName>
    </submittedName>
</protein>
<keyword evidence="1" id="KW-0472">Membrane</keyword>
<evidence type="ECO:0000313" key="2">
    <source>
        <dbReference type="EMBL" id="RNA36359.1"/>
    </source>
</evidence>
<evidence type="ECO:0000313" key="3">
    <source>
        <dbReference type="Proteomes" id="UP000276133"/>
    </source>
</evidence>
<comment type="caution">
    <text evidence="2">The sequence shown here is derived from an EMBL/GenBank/DDBJ whole genome shotgun (WGS) entry which is preliminary data.</text>
</comment>
<feature type="transmembrane region" description="Helical" evidence="1">
    <location>
        <begin position="20"/>
        <end position="39"/>
    </location>
</feature>
<organism evidence="2 3">
    <name type="scientific">Brachionus plicatilis</name>
    <name type="common">Marine rotifer</name>
    <name type="synonym">Brachionus muelleri</name>
    <dbReference type="NCBI Taxonomy" id="10195"/>
    <lineage>
        <taxon>Eukaryota</taxon>
        <taxon>Metazoa</taxon>
        <taxon>Spiralia</taxon>
        <taxon>Gnathifera</taxon>
        <taxon>Rotifera</taxon>
        <taxon>Eurotatoria</taxon>
        <taxon>Monogononta</taxon>
        <taxon>Pseudotrocha</taxon>
        <taxon>Ploima</taxon>
        <taxon>Brachionidae</taxon>
        <taxon>Brachionus</taxon>
    </lineage>
</organism>
<keyword evidence="1" id="KW-0812">Transmembrane</keyword>
<evidence type="ECO:0000256" key="1">
    <source>
        <dbReference type="SAM" id="Phobius"/>
    </source>
</evidence>